<evidence type="ECO:0000256" key="2">
    <source>
        <dbReference type="ARBA" id="ARBA00022475"/>
    </source>
</evidence>
<proteinExistence type="predicted"/>
<feature type="transmembrane region" description="Helical" evidence="8">
    <location>
        <begin position="290"/>
        <end position="310"/>
    </location>
</feature>
<evidence type="ECO:0000256" key="8">
    <source>
        <dbReference type="SAM" id="Phobius"/>
    </source>
</evidence>
<reference evidence="10 11" key="1">
    <citation type="journal article" date="2013" name="Genome Announc.">
        <title>Draft Genome Sequence of Sphingobium ummariense Strain RL-3, a Hexachlorocyclohexane-Degrading Bacterium.</title>
        <authorList>
            <person name="Kohli P."/>
            <person name="Dua A."/>
            <person name="Sangwan N."/>
            <person name="Oldach P."/>
            <person name="Khurana J.P."/>
            <person name="Lal R."/>
        </authorList>
    </citation>
    <scope>NUCLEOTIDE SEQUENCE [LARGE SCALE GENOMIC DNA]</scope>
    <source>
        <strain evidence="10 11">RL-3</strain>
    </source>
</reference>
<dbReference type="Pfam" id="PF13231">
    <property type="entry name" value="PMT_2"/>
    <property type="match status" value="1"/>
</dbReference>
<feature type="transmembrane region" description="Helical" evidence="8">
    <location>
        <begin position="112"/>
        <end position="130"/>
    </location>
</feature>
<dbReference type="GO" id="GO:0009103">
    <property type="term" value="P:lipopolysaccharide biosynthetic process"/>
    <property type="evidence" value="ECO:0007669"/>
    <property type="project" value="UniProtKB-ARBA"/>
</dbReference>
<evidence type="ECO:0000313" key="11">
    <source>
        <dbReference type="Proteomes" id="UP000015523"/>
    </source>
</evidence>
<feature type="transmembrane region" description="Helical" evidence="8">
    <location>
        <begin position="232"/>
        <end position="253"/>
    </location>
</feature>
<feature type="transmembrane region" description="Helical" evidence="8">
    <location>
        <begin position="317"/>
        <end position="336"/>
    </location>
</feature>
<dbReference type="GO" id="GO:0005886">
    <property type="term" value="C:plasma membrane"/>
    <property type="evidence" value="ECO:0007669"/>
    <property type="project" value="UniProtKB-SubCell"/>
</dbReference>
<dbReference type="STRING" id="1346791.M529_05175"/>
<protein>
    <recommendedName>
        <fullName evidence="9">Glycosyltransferase RgtA/B/C/D-like domain-containing protein</fullName>
    </recommendedName>
</protein>
<sequence>MMPVLRRPRFWLLALILIAALWLRLASIRFGLPGLNDPDELMFELGAIRMLRGATLNPGWFGHPATITMYVLALVNIGVFLTGWLAGWFPTVTAFATAIYGDPGWVILPGRIAMTVFGLGTLLLTCRLATRLFSPRAGVVAAALLACSPVHITYSQIIRSDMMACFFMLLALLSALNIAERGRRRDIAVAALWLALAVTTKWPFALSGLPIAAALALRAWEGRIGWPQATRRLAALCALCGLFIILLSPYLLLDYPTVLRNLSGEGQVRHLGSTGGTLMQNAAWYLNGPLIGGLSLVGTVMLVPGMVLCWRNRRARLLLLPLLLSFILLLSVQTMVWERWALPLLFICAVVIGAAVDAAATRAGGRRGGAVVALFLVAMLLPMLLQARLDARERMNDTRQIASAWARRHVPPGSTVLIEHFAFDLVQQPWHFLFPIGEAGCVDAKGLLQGKTSYAPIDQARGSRANIDYGTMAASKRASCRPDFAILTQYDRYRREQHSFPIEYAAYRELLSRGRVVASFAPRKGAIGGRVVTVVDFRRPGKAGVKGRAGS</sequence>
<evidence type="ECO:0000259" key="9">
    <source>
        <dbReference type="Pfam" id="PF13231"/>
    </source>
</evidence>
<dbReference type="InterPro" id="IPR038731">
    <property type="entry name" value="RgtA/B/C-like"/>
</dbReference>
<comment type="subcellular location">
    <subcellularLocation>
        <location evidence="1">Cell membrane</location>
        <topology evidence="1">Multi-pass membrane protein</topology>
    </subcellularLocation>
</comment>
<keyword evidence="5 8" id="KW-0812">Transmembrane</keyword>
<evidence type="ECO:0000256" key="1">
    <source>
        <dbReference type="ARBA" id="ARBA00004651"/>
    </source>
</evidence>
<dbReference type="PATRIC" id="fig|1346791.3.peg.995"/>
<keyword evidence="2" id="KW-1003">Cell membrane</keyword>
<feature type="transmembrane region" description="Helical" evidence="8">
    <location>
        <begin position="342"/>
        <end position="361"/>
    </location>
</feature>
<keyword evidence="6 8" id="KW-1133">Transmembrane helix</keyword>
<keyword evidence="11" id="KW-1185">Reference proteome</keyword>
<dbReference type="GO" id="GO:0016763">
    <property type="term" value="F:pentosyltransferase activity"/>
    <property type="evidence" value="ECO:0007669"/>
    <property type="project" value="TreeGrafter"/>
</dbReference>
<feature type="transmembrane region" description="Helical" evidence="8">
    <location>
        <begin position="161"/>
        <end position="179"/>
    </location>
</feature>
<dbReference type="EMBL" id="AUWY01000047">
    <property type="protein sequence ID" value="EQB33187.1"/>
    <property type="molecule type" value="Genomic_DNA"/>
</dbReference>
<evidence type="ECO:0000313" key="10">
    <source>
        <dbReference type="EMBL" id="EQB33187.1"/>
    </source>
</evidence>
<feature type="transmembrane region" description="Helical" evidence="8">
    <location>
        <begin position="368"/>
        <end position="385"/>
    </location>
</feature>
<feature type="transmembrane region" description="Helical" evidence="8">
    <location>
        <begin position="136"/>
        <end position="154"/>
    </location>
</feature>
<dbReference type="AlphaFoldDB" id="T0J8P7"/>
<feature type="transmembrane region" description="Helical" evidence="8">
    <location>
        <begin position="67"/>
        <end position="100"/>
    </location>
</feature>
<evidence type="ECO:0000256" key="6">
    <source>
        <dbReference type="ARBA" id="ARBA00022989"/>
    </source>
</evidence>
<evidence type="ECO:0000256" key="5">
    <source>
        <dbReference type="ARBA" id="ARBA00022692"/>
    </source>
</evidence>
<evidence type="ECO:0000256" key="3">
    <source>
        <dbReference type="ARBA" id="ARBA00022676"/>
    </source>
</evidence>
<keyword evidence="4" id="KW-0808">Transferase</keyword>
<gene>
    <name evidence="10" type="ORF">M529_05175</name>
</gene>
<dbReference type="InterPro" id="IPR050297">
    <property type="entry name" value="LipidA_mod_glycosyltrf_83"/>
</dbReference>
<dbReference type="PANTHER" id="PTHR33908">
    <property type="entry name" value="MANNOSYLTRANSFERASE YKCB-RELATED"/>
    <property type="match status" value="1"/>
</dbReference>
<feature type="domain" description="Glycosyltransferase RgtA/B/C/D-like" evidence="9">
    <location>
        <begin position="92"/>
        <end position="240"/>
    </location>
</feature>
<dbReference type="Proteomes" id="UP000015523">
    <property type="component" value="Unassembled WGS sequence"/>
</dbReference>
<keyword evidence="3" id="KW-0328">Glycosyltransferase</keyword>
<comment type="caution">
    <text evidence="10">The sequence shown here is derived from an EMBL/GenBank/DDBJ whole genome shotgun (WGS) entry which is preliminary data.</text>
</comment>
<accession>T0J8P7</accession>
<dbReference type="eggNOG" id="COG1807">
    <property type="taxonomic scope" value="Bacteria"/>
</dbReference>
<dbReference type="PANTHER" id="PTHR33908:SF11">
    <property type="entry name" value="MEMBRANE PROTEIN"/>
    <property type="match status" value="1"/>
</dbReference>
<evidence type="ECO:0000256" key="7">
    <source>
        <dbReference type="ARBA" id="ARBA00023136"/>
    </source>
</evidence>
<organism evidence="10 11">
    <name type="scientific">Sphingobium ummariense RL-3</name>
    <dbReference type="NCBI Taxonomy" id="1346791"/>
    <lineage>
        <taxon>Bacteria</taxon>
        <taxon>Pseudomonadati</taxon>
        <taxon>Pseudomonadota</taxon>
        <taxon>Alphaproteobacteria</taxon>
        <taxon>Sphingomonadales</taxon>
        <taxon>Sphingomonadaceae</taxon>
        <taxon>Sphingobium</taxon>
    </lineage>
</organism>
<name>T0J8P7_9SPHN</name>
<evidence type="ECO:0000256" key="4">
    <source>
        <dbReference type="ARBA" id="ARBA00022679"/>
    </source>
</evidence>
<keyword evidence="7 8" id="KW-0472">Membrane</keyword>